<sequence>MIAFLTAFVFNAAKELAIERVIKHQLAAGLRLRAANTDQAGFVARQSPRGIVRHVA</sequence>
<proteinExistence type="predicted"/>
<evidence type="ECO:0000313" key="1">
    <source>
        <dbReference type="EMBL" id="MPN43293.1"/>
    </source>
</evidence>
<comment type="caution">
    <text evidence="1">The sequence shown here is derived from an EMBL/GenBank/DDBJ whole genome shotgun (WGS) entry which is preliminary data.</text>
</comment>
<accession>A0A645I773</accession>
<dbReference type="EMBL" id="VSSQ01101603">
    <property type="protein sequence ID" value="MPN43293.1"/>
    <property type="molecule type" value="Genomic_DNA"/>
</dbReference>
<protein>
    <submittedName>
        <fullName evidence="1">Uncharacterized protein</fullName>
    </submittedName>
</protein>
<name>A0A645I773_9ZZZZ</name>
<reference evidence="1" key="1">
    <citation type="submission" date="2019-08" db="EMBL/GenBank/DDBJ databases">
        <authorList>
            <person name="Kucharzyk K."/>
            <person name="Murdoch R.W."/>
            <person name="Higgins S."/>
            <person name="Loffler F."/>
        </authorList>
    </citation>
    <scope>NUCLEOTIDE SEQUENCE</scope>
</reference>
<dbReference type="AlphaFoldDB" id="A0A645I773"/>
<organism evidence="1">
    <name type="scientific">bioreactor metagenome</name>
    <dbReference type="NCBI Taxonomy" id="1076179"/>
    <lineage>
        <taxon>unclassified sequences</taxon>
        <taxon>metagenomes</taxon>
        <taxon>ecological metagenomes</taxon>
    </lineage>
</organism>
<gene>
    <name evidence="1" type="ORF">SDC9_190852</name>
</gene>